<evidence type="ECO:0000256" key="9">
    <source>
        <dbReference type="ARBA" id="ARBA00023098"/>
    </source>
</evidence>
<dbReference type="PANTHER" id="PTHR11351">
    <property type="entry name" value="ACYL-COA DESATURASE"/>
    <property type="match status" value="1"/>
</dbReference>
<dbReference type="PATRIC" id="fig|80854.5.peg.1735"/>
<dbReference type="HOGENOM" id="CLU_027359_1_3_6"/>
<dbReference type="Proteomes" id="UP000183794">
    <property type="component" value="Unassembled WGS sequence"/>
</dbReference>
<keyword evidence="8" id="KW-0408">Iron</keyword>
<dbReference type="GO" id="GO:0006633">
    <property type="term" value="P:fatty acid biosynthetic process"/>
    <property type="evidence" value="ECO:0007669"/>
    <property type="project" value="UniProtKB-KW"/>
</dbReference>
<dbReference type="CDD" id="cd03505">
    <property type="entry name" value="Delta9-FADS-like"/>
    <property type="match status" value="1"/>
</dbReference>
<evidence type="ECO:0000256" key="12">
    <source>
        <dbReference type="SAM" id="Phobius"/>
    </source>
</evidence>
<evidence type="ECO:0000256" key="5">
    <source>
        <dbReference type="ARBA" id="ARBA00022832"/>
    </source>
</evidence>
<evidence type="ECO:0000313" key="14">
    <source>
        <dbReference type="EMBL" id="SGY91072.1"/>
    </source>
</evidence>
<evidence type="ECO:0000256" key="11">
    <source>
        <dbReference type="ARBA" id="ARBA00023160"/>
    </source>
</evidence>
<keyword evidence="16" id="KW-1185">Reference proteome</keyword>
<evidence type="ECO:0000256" key="6">
    <source>
        <dbReference type="ARBA" id="ARBA00022989"/>
    </source>
</evidence>
<feature type="transmembrane region" description="Helical" evidence="12">
    <location>
        <begin position="6"/>
        <end position="27"/>
    </location>
</feature>
<keyword evidence="10 12" id="KW-0472">Membrane</keyword>
<dbReference type="InterPro" id="IPR005804">
    <property type="entry name" value="FA_desaturase_dom"/>
</dbReference>
<gene>
    <name evidence="15" type="ORF">MT2528_4564</name>
    <name evidence="14" type="ORF">NVI5450_1190</name>
</gene>
<keyword evidence="4 12" id="KW-0812">Transmembrane</keyword>
<evidence type="ECO:0000313" key="15">
    <source>
        <dbReference type="EMBL" id="SGZ03171.1"/>
    </source>
</evidence>
<evidence type="ECO:0000256" key="8">
    <source>
        <dbReference type="ARBA" id="ARBA00023004"/>
    </source>
</evidence>
<dbReference type="PRINTS" id="PR00075">
    <property type="entry name" value="FACDDSATRASE"/>
</dbReference>
<evidence type="ECO:0000256" key="1">
    <source>
        <dbReference type="ARBA" id="ARBA00004141"/>
    </source>
</evidence>
<keyword evidence="6 12" id="KW-1133">Transmembrane helix</keyword>
<dbReference type="GeneID" id="61294935"/>
<comment type="subcellular location">
    <subcellularLocation>
        <location evidence="1">Membrane</location>
        <topology evidence="1">Multi-pass membrane protein</topology>
    </subcellularLocation>
</comment>
<comment type="similarity">
    <text evidence="2">Belongs to the fatty acid desaturase type 2 family.</text>
</comment>
<dbReference type="OrthoDB" id="19906at2"/>
<feature type="transmembrane region" description="Helical" evidence="12">
    <location>
        <begin position="154"/>
        <end position="174"/>
    </location>
</feature>
<protein>
    <submittedName>
        <fullName evidence="14">Fatty acid desaturase, family 1</fullName>
    </submittedName>
</protein>
<dbReference type="RefSeq" id="WP_045109927.1">
    <property type="nucleotide sequence ID" value="NZ_CAWQZC010000054.1"/>
</dbReference>
<dbReference type="STRING" id="80854.MVIS_1629"/>
<sequence length="380" mass="44788">MKKPPLIWLNVFVFASTFLVAITAVPWYGYVYGFETFEVVAMIIGIFVCGLSITGGYHRLWSHRTYKAHWSVRLIFALGGAFALQNSAIHWSSDHRRHHKHVDHDDKDPYSASHGFWFSHIGWMLREYNAMLYTDYTNVRDLQKDGIAVWQHKYYNVLALAMNVGVPILVGLLYGDVWASLLLLGVARLVLSHHFTFFINSWAHMWGTQPYTDRNTARDNALLAIFTHGEGYHNYHHIFETDYRNGIKWYQYDPTKWLINVLAWCNLASDLRIVPEARIEQAKLKMELKRRHDKVQHLPNAEEVILRLNQEYDVLCEKLNAFYKAKIVLFESKKKSLNEKFDKIQFEQQIRDTKLQLNQLKDAFYEQRKVWNNMQLSFSH</sequence>
<dbReference type="Proteomes" id="UP000182660">
    <property type="component" value="Unassembled WGS sequence"/>
</dbReference>
<organism evidence="14 17">
    <name type="scientific">Moritella viscosa</name>
    <dbReference type="NCBI Taxonomy" id="80854"/>
    <lineage>
        <taxon>Bacteria</taxon>
        <taxon>Pseudomonadati</taxon>
        <taxon>Pseudomonadota</taxon>
        <taxon>Gammaproteobacteria</taxon>
        <taxon>Alteromonadales</taxon>
        <taxon>Moritellaceae</taxon>
        <taxon>Moritella</taxon>
    </lineage>
</organism>
<dbReference type="Pfam" id="PF00487">
    <property type="entry name" value="FA_desaturase"/>
    <property type="match status" value="1"/>
</dbReference>
<keyword evidence="5" id="KW-0276">Fatty acid metabolism</keyword>
<dbReference type="AlphaFoldDB" id="A0A090IHW7"/>
<evidence type="ECO:0000313" key="17">
    <source>
        <dbReference type="Proteomes" id="UP000183794"/>
    </source>
</evidence>
<name>A0A090IHW7_9GAMM</name>
<evidence type="ECO:0000256" key="4">
    <source>
        <dbReference type="ARBA" id="ARBA00022692"/>
    </source>
</evidence>
<dbReference type="InterPro" id="IPR015876">
    <property type="entry name" value="Acyl-CoA_DS"/>
</dbReference>
<reference evidence="14 17" key="1">
    <citation type="submission" date="2016-11" db="EMBL/GenBank/DDBJ databases">
        <authorList>
            <person name="Jaros S."/>
            <person name="Januszkiewicz K."/>
            <person name="Wedrychowicz H."/>
        </authorList>
    </citation>
    <scope>NUCLEOTIDE SEQUENCE [LARGE SCALE GENOMIC DNA]</scope>
    <source>
        <strain evidence="14">NVI 5450</strain>
    </source>
</reference>
<evidence type="ECO:0000313" key="16">
    <source>
        <dbReference type="Proteomes" id="UP000182660"/>
    </source>
</evidence>
<dbReference type="EMBL" id="FPLJ01000132">
    <property type="protein sequence ID" value="SGZ03171.1"/>
    <property type="molecule type" value="Genomic_DNA"/>
</dbReference>
<proteinExistence type="inferred from homology"/>
<evidence type="ECO:0000256" key="10">
    <source>
        <dbReference type="ARBA" id="ARBA00023136"/>
    </source>
</evidence>
<keyword evidence="9" id="KW-0443">Lipid metabolism</keyword>
<evidence type="ECO:0000256" key="3">
    <source>
        <dbReference type="ARBA" id="ARBA00022516"/>
    </source>
</evidence>
<dbReference type="GO" id="GO:0016020">
    <property type="term" value="C:membrane"/>
    <property type="evidence" value="ECO:0007669"/>
    <property type="project" value="UniProtKB-SubCell"/>
</dbReference>
<keyword evidence="7" id="KW-0560">Oxidoreductase</keyword>
<reference evidence="15 16" key="2">
    <citation type="submission" date="2016-11" db="EMBL/GenBank/DDBJ databases">
        <authorList>
            <person name="Klemetsen T."/>
        </authorList>
    </citation>
    <scope>NUCLEOTIDE SEQUENCE [LARGE SCALE GENOMIC DNA]</scope>
    <source>
        <strain evidence="15">MT 2528</strain>
    </source>
</reference>
<evidence type="ECO:0000256" key="2">
    <source>
        <dbReference type="ARBA" id="ARBA00008749"/>
    </source>
</evidence>
<accession>A0A090IHW7</accession>
<evidence type="ECO:0000259" key="13">
    <source>
        <dbReference type="Pfam" id="PF00487"/>
    </source>
</evidence>
<keyword evidence="3" id="KW-0444">Lipid biosynthesis</keyword>
<dbReference type="GO" id="GO:0016717">
    <property type="term" value="F:oxidoreductase activity, acting on paired donors, with oxidation of a pair of donors resulting in the reduction of molecular oxygen to two molecules of water"/>
    <property type="evidence" value="ECO:0007669"/>
    <property type="project" value="InterPro"/>
</dbReference>
<keyword evidence="11" id="KW-0275">Fatty acid biosynthesis</keyword>
<dbReference type="EMBL" id="FPLD01000040">
    <property type="protein sequence ID" value="SGY91072.1"/>
    <property type="molecule type" value="Genomic_DNA"/>
</dbReference>
<feature type="transmembrane region" description="Helical" evidence="12">
    <location>
        <begin position="39"/>
        <end position="58"/>
    </location>
</feature>
<feature type="domain" description="Fatty acid desaturase" evidence="13">
    <location>
        <begin position="40"/>
        <end position="257"/>
    </location>
</feature>
<evidence type="ECO:0000256" key="7">
    <source>
        <dbReference type="ARBA" id="ARBA00023002"/>
    </source>
</evidence>
<dbReference type="PANTHER" id="PTHR11351:SF31">
    <property type="entry name" value="DESATURASE 1, ISOFORM A-RELATED"/>
    <property type="match status" value="1"/>
</dbReference>
<dbReference type="KEGG" id="mvs:MVIS_1629"/>